<dbReference type="GO" id="GO:0016020">
    <property type="term" value="C:membrane"/>
    <property type="evidence" value="ECO:0007669"/>
    <property type="project" value="UniProtKB-SubCell"/>
</dbReference>
<dbReference type="Pfam" id="PF00324">
    <property type="entry name" value="AA_permease"/>
    <property type="match status" value="1"/>
</dbReference>
<feature type="transmembrane region" description="Helical" evidence="6">
    <location>
        <begin position="330"/>
        <end position="348"/>
    </location>
</feature>
<evidence type="ECO:0000313" key="8">
    <source>
        <dbReference type="EMBL" id="QBD77122.1"/>
    </source>
</evidence>
<keyword evidence="3 6" id="KW-1133">Transmembrane helix</keyword>
<feature type="transmembrane region" description="Helical" evidence="6">
    <location>
        <begin position="139"/>
        <end position="158"/>
    </location>
</feature>
<evidence type="ECO:0000256" key="1">
    <source>
        <dbReference type="ARBA" id="ARBA00004141"/>
    </source>
</evidence>
<gene>
    <name evidence="8" type="ORF">EPA93_14380</name>
</gene>
<feature type="region of interest" description="Disordered" evidence="5">
    <location>
        <begin position="1"/>
        <end position="50"/>
    </location>
</feature>
<organism evidence="8 9">
    <name type="scientific">Ktedonosporobacter rubrisoli</name>
    <dbReference type="NCBI Taxonomy" id="2509675"/>
    <lineage>
        <taxon>Bacteria</taxon>
        <taxon>Bacillati</taxon>
        <taxon>Chloroflexota</taxon>
        <taxon>Ktedonobacteria</taxon>
        <taxon>Ktedonobacterales</taxon>
        <taxon>Ktedonosporobacteraceae</taxon>
        <taxon>Ktedonosporobacter</taxon>
    </lineage>
</organism>
<sequence length="380" mass="39527">MPEINEGFSAEKVPHAEPALSSREASPVVSELESAHRVKEPPVASASGTLPGQRATLKANAIGLPGVLFQSITAMAPASAVATALTPAVPLAGASLPLAVVAATIACIFIAACIGQLAVHIPSAGGLTTYISRSLGPHVGFLSAWIFLLAQPLLLPLLSLVWGPYLEDLVKLLTGIDISWIVWVIVGNAALLLLTYSGIQRSTVVSVILGSIEIGIILALSLTMILRAPNDVATLTPAYSLQQSFGGWGGIFQGMLFAFLAFTGFEAAAPLGEETTHPRRTIPLAVIFSALGIGVFYTIGSYAGMIGWGVSHIAGYAASPAPWIELGQRFWGWLGPVLISFVTINSALGNGNAGINATSRVAYAMGRSGTLPHLFARLSR</sequence>
<feature type="transmembrane region" description="Helical" evidence="6">
    <location>
        <begin position="203"/>
        <end position="225"/>
    </location>
</feature>
<dbReference type="RefSeq" id="WP_129888185.1">
    <property type="nucleotide sequence ID" value="NZ_CP035758.1"/>
</dbReference>
<evidence type="ECO:0000256" key="5">
    <source>
        <dbReference type="SAM" id="MobiDB-lite"/>
    </source>
</evidence>
<evidence type="ECO:0000259" key="7">
    <source>
        <dbReference type="Pfam" id="PF00324"/>
    </source>
</evidence>
<dbReference type="AlphaFoldDB" id="A0A4P6JPV1"/>
<dbReference type="PANTHER" id="PTHR42770:SF11">
    <property type="entry name" value="INNER MEMBRANE TRANSPORT PROTEIN YBAT"/>
    <property type="match status" value="1"/>
</dbReference>
<dbReference type="PANTHER" id="PTHR42770">
    <property type="entry name" value="AMINO ACID TRANSPORTER-RELATED"/>
    <property type="match status" value="1"/>
</dbReference>
<dbReference type="OrthoDB" id="9762947at2"/>
<feature type="transmembrane region" description="Helical" evidence="6">
    <location>
        <begin position="245"/>
        <end position="269"/>
    </location>
</feature>
<dbReference type="Gene3D" id="1.20.1740.10">
    <property type="entry name" value="Amino acid/polyamine transporter I"/>
    <property type="match status" value="1"/>
</dbReference>
<dbReference type="EMBL" id="CP035758">
    <property type="protein sequence ID" value="QBD77122.1"/>
    <property type="molecule type" value="Genomic_DNA"/>
</dbReference>
<dbReference type="InterPro" id="IPR004841">
    <property type="entry name" value="AA-permease/SLC12A_dom"/>
</dbReference>
<proteinExistence type="predicted"/>
<dbReference type="GO" id="GO:0055085">
    <property type="term" value="P:transmembrane transport"/>
    <property type="evidence" value="ECO:0007669"/>
    <property type="project" value="InterPro"/>
</dbReference>
<dbReference type="KEGG" id="kbs:EPA93_14380"/>
<feature type="transmembrane region" description="Helical" evidence="6">
    <location>
        <begin position="98"/>
        <end position="119"/>
    </location>
</feature>
<name>A0A4P6JPV1_KTERU</name>
<feature type="transmembrane region" description="Helical" evidence="6">
    <location>
        <begin position="281"/>
        <end position="310"/>
    </location>
</feature>
<reference evidence="8 9" key="1">
    <citation type="submission" date="2019-01" db="EMBL/GenBank/DDBJ databases">
        <title>Ktedonosporobacter rubrisoli SCAWS-G2.</title>
        <authorList>
            <person name="Huang Y."/>
            <person name="Yan B."/>
        </authorList>
    </citation>
    <scope>NUCLEOTIDE SEQUENCE [LARGE SCALE GENOMIC DNA]</scope>
    <source>
        <strain evidence="8 9">SCAWS-G2</strain>
    </source>
</reference>
<keyword evidence="2 6" id="KW-0812">Transmembrane</keyword>
<evidence type="ECO:0000256" key="3">
    <source>
        <dbReference type="ARBA" id="ARBA00022989"/>
    </source>
</evidence>
<dbReference type="InterPro" id="IPR050367">
    <property type="entry name" value="APC_superfamily"/>
</dbReference>
<dbReference type="Proteomes" id="UP000290365">
    <property type="component" value="Chromosome"/>
</dbReference>
<feature type="transmembrane region" description="Helical" evidence="6">
    <location>
        <begin position="62"/>
        <end position="86"/>
    </location>
</feature>
<keyword evidence="9" id="KW-1185">Reference proteome</keyword>
<evidence type="ECO:0000256" key="4">
    <source>
        <dbReference type="ARBA" id="ARBA00023136"/>
    </source>
</evidence>
<dbReference type="PIRSF" id="PIRSF006060">
    <property type="entry name" value="AA_transporter"/>
    <property type="match status" value="1"/>
</dbReference>
<protein>
    <submittedName>
        <fullName evidence="8">APC family permease</fullName>
    </submittedName>
</protein>
<feature type="domain" description="Amino acid permease/ SLC12A" evidence="7">
    <location>
        <begin position="67"/>
        <end position="380"/>
    </location>
</feature>
<feature type="transmembrane region" description="Helical" evidence="6">
    <location>
        <begin position="178"/>
        <end position="196"/>
    </location>
</feature>
<comment type="subcellular location">
    <subcellularLocation>
        <location evidence="1">Membrane</location>
        <topology evidence="1">Multi-pass membrane protein</topology>
    </subcellularLocation>
</comment>
<evidence type="ECO:0000313" key="9">
    <source>
        <dbReference type="Proteomes" id="UP000290365"/>
    </source>
</evidence>
<evidence type="ECO:0000256" key="2">
    <source>
        <dbReference type="ARBA" id="ARBA00022692"/>
    </source>
</evidence>
<keyword evidence="4 6" id="KW-0472">Membrane</keyword>
<evidence type="ECO:0000256" key="6">
    <source>
        <dbReference type="SAM" id="Phobius"/>
    </source>
</evidence>
<accession>A0A4P6JPV1</accession>